<protein>
    <submittedName>
        <fullName evidence="3">Uncharacterized protein</fullName>
    </submittedName>
</protein>
<feature type="transmembrane region" description="Helical" evidence="2">
    <location>
        <begin position="209"/>
        <end position="232"/>
    </location>
</feature>
<evidence type="ECO:0000313" key="4">
    <source>
        <dbReference type="Proteomes" id="UP001176521"/>
    </source>
</evidence>
<comment type="caution">
    <text evidence="3">The sequence shown here is derived from an EMBL/GenBank/DDBJ whole genome shotgun (WGS) entry which is preliminary data.</text>
</comment>
<feature type="compositionally biased region" description="Polar residues" evidence="1">
    <location>
        <begin position="515"/>
        <end position="533"/>
    </location>
</feature>
<feature type="region of interest" description="Disordered" evidence="1">
    <location>
        <begin position="904"/>
        <end position="1004"/>
    </location>
</feature>
<feature type="region of interest" description="Disordered" evidence="1">
    <location>
        <begin position="503"/>
        <end position="583"/>
    </location>
</feature>
<dbReference type="AlphaFoldDB" id="A0AAN6JI00"/>
<dbReference type="Proteomes" id="UP001176521">
    <property type="component" value="Unassembled WGS sequence"/>
</dbReference>
<dbReference type="EMBL" id="JAPDMQ010000575">
    <property type="protein sequence ID" value="KAK0522587.1"/>
    <property type="molecule type" value="Genomic_DNA"/>
</dbReference>
<evidence type="ECO:0000256" key="2">
    <source>
        <dbReference type="SAM" id="Phobius"/>
    </source>
</evidence>
<feature type="transmembrane region" description="Helical" evidence="2">
    <location>
        <begin position="48"/>
        <end position="70"/>
    </location>
</feature>
<feature type="transmembrane region" description="Helical" evidence="2">
    <location>
        <begin position="122"/>
        <end position="147"/>
    </location>
</feature>
<evidence type="ECO:0000256" key="1">
    <source>
        <dbReference type="SAM" id="MobiDB-lite"/>
    </source>
</evidence>
<gene>
    <name evidence="3" type="ORF">OC842_006418</name>
</gene>
<feature type="compositionally biased region" description="Low complexity" evidence="1">
    <location>
        <begin position="817"/>
        <end position="837"/>
    </location>
</feature>
<feature type="compositionally biased region" description="Low complexity" evidence="1">
    <location>
        <begin position="773"/>
        <end position="787"/>
    </location>
</feature>
<accession>A0AAN6JI00</accession>
<keyword evidence="2" id="KW-0812">Transmembrane</keyword>
<feature type="region of interest" description="Disordered" evidence="1">
    <location>
        <begin position="444"/>
        <end position="484"/>
    </location>
</feature>
<feature type="compositionally biased region" description="Gly residues" evidence="1">
    <location>
        <begin position="868"/>
        <end position="887"/>
    </location>
</feature>
<feature type="compositionally biased region" description="Basic and acidic residues" evidence="1">
    <location>
        <begin position="947"/>
        <end position="963"/>
    </location>
</feature>
<keyword evidence="2" id="KW-0472">Membrane</keyword>
<reference evidence="3" key="1">
    <citation type="journal article" date="2023" name="PhytoFront">
        <title>Draft Genome Resources of Seven Strains of Tilletia horrida, Causal Agent of Kernel Smut of Rice.</title>
        <authorList>
            <person name="Khanal S."/>
            <person name="Antony Babu S."/>
            <person name="Zhou X.G."/>
        </authorList>
    </citation>
    <scope>NUCLEOTIDE SEQUENCE</scope>
    <source>
        <strain evidence="3">TX3</strain>
    </source>
</reference>
<keyword evidence="4" id="KW-1185">Reference proteome</keyword>
<name>A0AAN6JI00_9BASI</name>
<feature type="region of interest" description="Disordered" evidence="1">
    <location>
        <begin position="679"/>
        <end position="720"/>
    </location>
</feature>
<feature type="region of interest" description="Disordered" evidence="1">
    <location>
        <begin position="319"/>
        <end position="341"/>
    </location>
</feature>
<feature type="region of interest" description="Disordered" evidence="1">
    <location>
        <begin position="773"/>
        <end position="887"/>
    </location>
</feature>
<feature type="compositionally biased region" description="Basic and acidic residues" evidence="1">
    <location>
        <begin position="700"/>
        <end position="710"/>
    </location>
</feature>
<feature type="transmembrane region" description="Helical" evidence="2">
    <location>
        <begin position="82"/>
        <end position="102"/>
    </location>
</feature>
<proteinExistence type="predicted"/>
<organism evidence="3 4">
    <name type="scientific">Tilletia horrida</name>
    <dbReference type="NCBI Taxonomy" id="155126"/>
    <lineage>
        <taxon>Eukaryota</taxon>
        <taxon>Fungi</taxon>
        <taxon>Dikarya</taxon>
        <taxon>Basidiomycota</taxon>
        <taxon>Ustilaginomycotina</taxon>
        <taxon>Exobasidiomycetes</taxon>
        <taxon>Tilletiales</taxon>
        <taxon>Tilletiaceae</taxon>
        <taxon>Tilletia</taxon>
    </lineage>
</organism>
<sequence>MAIAHHVLVEARQAAGSAPDCLSPLDVLVYPSMGGPDAVPTELVRKGVTFLLVYCYLATFLFCLIAVVLMKNGLQVFAGRRFVPVFAVLGCAIVMSLISSVMNSVFWASQLLDRSDRASLDAFWLASTTLIFFVPLVTQTALTIRMYAMLPPMLASTRKRCMILATPVLLKCIRLVVLSVAMASTYRVIRQRAIFPTSALYTTTTWDFLMAELWLAFFDSLYASSFLLGVFLRSGRRNDSSLLVPSSGWWSGWLKLSIYACLFSFMIPTCFSFALAMAISLKVDEVVFGYLLIVNVILQNMGGVLGTLSSQHKWRNSRFSTSGSAHTPTAPSFTARAHGSNGGSAVGGKAALAGAFSSMGSEGAVKWNGWSLSDKQIDAAFRNVAPAQMGPLCKEHGADATSPNSHGAQQQLCWAQASNMGYGIGIVPPALVVPCGDVDADPTCSAQHRHGHGHDRSSMSRHDRRALQRASKRRPSFLRGPSSLDVFTNSMRGVFGNANGNGGGGSAGASAAASVKSSAELQQEGPSGMQTGTCAAGPSSDDPSMSTDERKEFVLESAPAGGSGWRSRRSSRRDSSAVRGDGAPLGVGVGYIGGYDISDAEKAMAELHLASTVSAPASLRRPSFGAGTGPSLWARQRLFGVRAEADAVLEDEAELGTPPPPPFSLDPFRFRQRRNSRRISFAPASTEGPDSQRGHSPKTRASEFEPRRSPDSASASPSAPPVFLLTSLKDAYADARGGSARKLGSISSAVAGSGHHRCACGRVVPVAVADGAAASPSSSRASISPRGTTVGADLSSPSPVLPASHGGYPHHQHYHRQQQQQAPQRSRTNSSDSSSDGQPGGGAQSEGTKGGRRPALLVRRSSTSDVGNAGGAGDTGGGASSGLGLGLGQQDGRRMLLLDQSPVRPLCASPSEWPGSQDDPLARAGALGPDQNPSHRYLAHGNGNGDADTKYDDGPAGRLRKEDEDGNGNGEDDDLDIKEKLRDDDGPETPSSERRRSSDATLCP</sequence>
<feature type="transmembrane region" description="Helical" evidence="2">
    <location>
        <begin position="287"/>
        <end position="308"/>
    </location>
</feature>
<feature type="transmembrane region" description="Helical" evidence="2">
    <location>
        <begin position="168"/>
        <end position="189"/>
    </location>
</feature>
<feature type="compositionally biased region" description="Polar residues" evidence="1">
    <location>
        <begin position="319"/>
        <end position="332"/>
    </location>
</feature>
<keyword evidence="2" id="KW-1133">Transmembrane helix</keyword>
<feature type="compositionally biased region" description="Acidic residues" evidence="1">
    <location>
        <begin position="964"/>
        <end position="976"/>
    </location>
</feature>
<feature type="transmembrane region" description="Helical" evidence="2">
    <location>
        <begin position="253"/>
        <end position="281"/>
    </location>
</feature>
<evidence type="ECO:0000313" key="3">
    <source>
        <dbReference type="EMBL" id="KAK0522587.1"/>
    </source>
</evidence>